<evidence type="ECO:0000259" key="8">
    <source>
        <dbReference type="Pfam" id="PF22819"/>
    </source>
</evidence>
<dbReference type="GO" id="GO:0005886">
    <property type="term" value="C:plasma membrane"/>
    <property type="evidence" value="ECO:0007669"/>
    <property type="project" value="UniProtKB-SubCell"/>
</dbReference>
<comment type="subcellular location">
    <subcellularLocation>
        <location evidence="1">Cell membrane</location>
        <topology evidence="1">Single-pass membrane protein</topology>
    </subcellularLocation>
</comment>
<feature type="domain" description="TcaA protein NTF2-like" evidence="8">
    <location>
        <begin position="489"/>
        <end position="598"/>
    </location>
</feature>
<evidence type="ECO:0000256" key="3">
    <source>
        <dbReference type="ARBA" id="ARBA00022692"/>
    </source>
</evidence>
<evidence type="ECO:0000256" key="2">
    <source>
        <dbReference type="ARBA" id="ARBA00022475"/>
    </source>
</evidence>
<dbReference type="Pfam" id="PF22819">
    <property type="entry name" value="TcaA_5th"/>
    <property type="match status" value="1"/>
</dbReference>
<evidence type="ECO:0000259" key="9">
    <source>
        <dbReference type="Pfam" id="PF22820"/>
    </source>
</evidence>
<dbReference type="RefSeq" id="WP_093727946.1">
    <property type="nucleotide sequence ID" value="NZ_FMZB01000008.1"/>
</dbReference>
<keyword evidence="3 6" id="KW-0812">Transmembrane</keyword>
<reference evidence="12" key="1">
    <citation type="submission" date="2016-10" db="EMBL/GenBank/DDBJ databases">
        <authorList>
            <person name="Varghese N."/>
            <person name="Submissions S."/>
        </authorList>
    </citation>
    <scope>NUCLEOTIDE SEQUENCE [LARGE SCALE GENOMIC DNA]</scope>
    <source>
        <strain evidence="12">DSM 21620</strain>
    </source>
</reference>
<feature type="domain" description="YvbJ-like NTF2-like" evidence="10">
    <location>
        <begin position="327"/>
        <end position="446"/>
    </location>
</feature>
<keyword evidence="5 6" id="KW-0472">Membrane</keyword>
<dbReference type="AlphaFoldDB" id="A0A1G6TCS6"/>
<evidence type="ECO:0000256" key="6">
    <source>
        <dbReference type="SAM" id="Phobius"/>
    </source>
</evidence>
<dbReference type="EMBL" id="FMZB01000008">
    <property type="protein sequence ID" value="SDD26237.1"/>
    <property type="molecule type" value="Genomic_DNA"/>
</dbReference>
<evidence type="ECO:0000313" key="11">
    <source>
        <dbReference type="EMBL" id="SDD26237.1"/>
    </source>
</evidence>
<proteinExistence type="predicted"/>
<name>A0A1G6TCS6_9BACI</name>
<dbReference type="PANTHER" id="PTHR40038:SF1">
    <property type="entry name" value="MEMBRANE-ASSOCIATED PROTEIN TCAA"/>
    <property type="match status" value="1"/>
</dbReference>
<evidence type="ECO:0000256" key="1">
    <source>
        <dbReference type="ARBA" id="ARBA00004162"/>
    </source>
</evidence>
<keyword evidence="2" id="KW-1003">Cell membrane</keyword>
<protein>
    <submittedName>
        <fullName evidence="11">Uncharacterized membrane protein YvbJ</fullName>
    </submittedName>
</protein>
<evidence type="ECO:0000259" key="10">
    <source>
        <dbReference type="Pfam" id="PF25155"/>
    </source>
</evidence>
<sequence>MKYCKECGKELKPSAQFCNDCGTSVNGSPVPQRQQQTAPQKKMSKKNKIILASAIAAVVILLAGYKTGEAFTSKERLLEKFETAVDKKDAKALAKVISTDDNKLKVNDKTVKGLITYYDENPEEFDMLVDDLHNQSGTDRSTEGPINLKMDGKKLLFYDNYQIDVTPYYITLSTDYKDTVLKVDGEEVGTADSDGFEKTFGPYVPGTHKLSAALATDFTELAKDASIDLMGTSTDTSAYLQLDGEEVELSLGLEEMPDVKGKLYVNGKETEIDPYKDRSFGPVLVDGSMTMAVETEYPWGTAKTEDVSIDSSYMSMPAPSEDMKQQLIDRVVAVNDQYAEAQALADKGKLKDATANYQDDAKDIIDTYTTWDESYQGSLQSTLFDMDSFLLDYKDGKWYAQVDASVTYKEDWYGKEEQPELTENTSDNSYTLIYDEKAKKWLVNEVGSVWSLGDNTKEVVNEEATLYKPDGSAKTEAATTSKADVPETASALMDNYLNGLIDAINNDSFDSVAPYMEEDSELYEAQVALVDNLTSKGITENLDAYDITGYSEDGDSATITTIESITISYSDGTSESQQYDWTYTAKKSGDDWKLTKLE</sequence>
<dbReference type="OrthoDB" id="1682769at2"/>
<dbReference type="Pfam" id="PF22820">
    <property type="entry name" value="TcaA_3rd_4th"/>
    <property type="match status" value="2"/>
</dbReference>
<keyword evidence="12" id="KW-1185">Reference proteome</keyword>
<feature type="domain" description="TcaA second" evidence="7">
    <location>
        <begin position="74"/>
        <end position="165"/>
    </location>
</feature>
<dbReference type="Pfam" id="PF22813">
    <property type="entry name" value="TcaA_2nd"/>
    <property type="match status" value="1"/>
</dbReference>
<accession>A0A1G6TCS6</accession>
<evidence type="ECO:0000259" key="7">
    <source>
        <dbReference type="Pfam" id="PF22813"/>
    </source>
</evidence>
<dbReference type="InterPro" id="IPR054528">
    <property type="entry name" value="TcaA_5th"/>
</dbReference>
<keyword evidence="4 6" id="KW-1133">Transmembrane helix</keyword>
<feature type="transmembrane region" description="Helical" evidence="6">
    <location>
        <begin position="49"/>
        <end position="65"/>
    </location>
</feature>
<dbReference type="Proteomes" id="UP000198666">
    <property type="component" value="Unassembled WGS sequence"/>
</dbReference>
<dbReference type="InterPro" id="IPR054530">
    <property type="entry name" value="TcaA_4th"/>
</dbReference>
<dbReference type="Pfam" id="PF25155">
    <property type="entry name" value="NTF2_YvbJ"/>
    <property type="match status" value="1"/>
</dbReference>
<gene>
    <name evidence="11" type="ORF">SAMN05421663_108115</name>
</gene>
<organism evidence="11 12">
    <name type="scientific">Terribacillus halophilus</name>
    <dbReference type="NCBI Taxonomy" id="361279"/>
    <lineage>
        <taxon>Bacteria</taxon>
        <taxon>Bacillati</taxon>
        <taxon>Bacillota</taxon>
        <taxon>Bacilli</taxon>
        <taxon>Bacillales</taxon>
        <taxon>Bacillaceae</taxon>
        <taxon>Terribacillus</taxon>
    </lineage>
</organism>
<feature type="domain" description="TcaA 4th" evidence="9">
    <location>
        <begin position="260"/>
        <end position="313"/>
    </location>
</feature>
<dbReference type="PANTHER" id="PTHR40038">
    <property type="entry name" value="MEMBRANE-ASSOCIATED PROTEIN TCAA"/>
    <property type="match status" value="1"/>
</dbReference>
<evidence type="ECO:0000256" key="4">
    <source>
        <dbReference type="ARBA" id="ARBA00022989"/>
    </source>
</evidence>
<dbReference type="InterPro" id="IPR054529">
    <property type="entry name" value="TcaA_2nd"/>
</dbReference>
<evidence type="ECO:0000256" key="5">
    <source>
        <dbReference type="ARBA" id="ARBA00023136"/>
    </source>
</evidence>
<evidence type="ECO:0000313" key="12">
    <source>
        <dbReference type="Proteomes" id="UP000198666"/>
    </source>
</evidence>
<dbReference type="STRING" id="361279.SAMN05421663_108115"/>
<feature type="domain" description="TcaA 4th" evidence="9">
    <location>
        <begin position="169"/>
        <end position="224"/>
    </location>
</feature>
<dbReference type="InterPro" id="IPR056902">
    <property type="entry name" value="NTF2_YvbJ"/>
</dbReference>